<keyword evidence="1" id="KW-0479">Metal-binding</keyword>
<gene>
    <name evidence="7" type="ORF">HFQ381_LOCUS31040</name>
</gene>
<dbReference type="SUPFAM" id="SSF52949">
    <property type="entry name" value="Macro domain-like"/>
    <property type="match status" value="1"/>
</dbReference>
<evidence type="ECO:0000256" key="3">
    <source>
        <dbReference type="ARBA" id="ARBA00022833"/>
    </source>
</evidence>
<dbReference type="PROSITE" id="PS50199">
    <property type="entry name" value="ZF_RANBP2_2"/>
    <property type="match status" value="1"/>
</dbReference>
<dbReference type="Gene3D" id="3.40.220.10">
    <property type="entry name" value="Leucine Aminopeptidase, subunit E, domain 1"/>
    <property type="match status" value="1"/>
</dbReference>
<dbReference type="Pfam" id="PF10021">
    <property type="entry name" value="PARG_cat_microb"/>
    <property type="match status" value="1"/>
</dbReference>
<keyword evidence="2 4" id="KW-0863">Zinc-finger</keyword>
<evidence type="ECO:0000313" key="8">
    <source>
        <dbReference type="Proteomes" id="UP000663851"/>
    </source>
</evidence>
<organism evidence="7 8">
    <name type="scientific">Rotaria socialis</name>
    <dbReference type="NCBI Taxonomy" id="392032"/>
    <lineage>
        <taxon>Eukaryota</taxon>
        <taxon>Metazoa</taxon>
        <taxon>Spiralia</taxon>
        <taxon>Gnathifera</taxon>
        <taxon>Rotifera</taxon>
        <taxon>Eurotatoria</taxon>
        <taxon>Bdelloidea</taxon>
        <taxon>Philodinida</taxon>
        <taxon>Philodinidae</taxon>
        <taxon>Rotaria</taxon>
    </lineage>
</organism>
<evidence type="ECO:0000313" key="7">
    <source>
        <dbReference type="EMBL" id="CAF4553884.1"/>
    </source>
</evidence>
<name>A0A820YVL6_9BILA</name>
<sequence length="1038" mass="118709">ARSGTPAASPARNEHRTEKKEDTWKCDECSATNLTSTKRCSRCGEPRFAAFSASTAQTQRPEVLATADYNQNVSSMRPSRVDGYQSLYPRIHESTKAEPLTLINSSSTADKPYSLRPNTKQTMPQTHIENIEEHDEDHISEQEAIVYISDLPPSIQDDSQLHRLIESRLEKVFQIEPISIQCYSKLGAGLMRVRNTQIKNRLVEDIKVMVLDLPEGTHFISFSEILEVVSYIVIDTTKENNDVNLPTAQEIRKRWIELYRGDEPSSCDQISVQFPNIYRIVSTSFDDLLAAMSTPDFLISKLFAHVYIGADCSYFEDLPKSTTKEELETAISNSIRMKTVSSLSLHIELNKQTNNACIIATDEARLWTTKSFVYINDRPISKKASLTSRLLVHPVLGIHNDDEIINHTIFDGKASIIERSNENLVLEISDKKIYDNCLSVGVLTPKSKPRLKMEIYMAFTNPENREIDTETWYHVEMVRYKPDIMQFTADIDHPIFHYRWNAAIWLQEFQNAQSKNRSTKANAKAQSSLSNDQIRHLLQMTVMLNTIGVIRKKTYLINNQQIKLNLDSKLKTIVYNHDSLLELSQSIQLSNTPYTETKVKVIKADCVFVYEECSKKYKKPLLLNMASATSPGGGYRKGDGAQEENLFRRSDYFRSLDIDLDSIQDEIPERFYCSNDGKIRSLVDLTAMYPIDEYGAIYTSGLTFFRNSEDKGYEYMDKPLEGVHALAVAAYRNPKLDGNLLSPKYAVGMRKKIENLLSIAHYHKHDCLILSALGCGAFRNPPDHVAKLFRSVIEQYAGFFQTIIFAIIDDHNSGQQHNPDGNFKSFKDELDGQSFKPMLPLDHPNTIAGPYWISSDGSSVKDVTILDFDPCQYGAKCNALYDPKHTENYSHPPLCKERSLKDTCTKHNDIIHMFSFIHRDPCKYGAQCKDIDNAKHNQEYEHPSFCPNGSNCEDTSDDHEKAYRHLPSCPSFQKCLAFKKHEKGHCEKFRHYMPRCDHGSYCVNFHDREHIENYKHPFPNPCPLTPYHCSLHEQFILE</sequence>
<keyword evidence="3" id="KW-0862">Zinc</keyword>
<feature type="non-terminal residue" evidence="7">
    <location>
        <position position="1038"/>
    </location>
</feature>
<dbReference type="NCBIfam" id="TIGR02452">
    <property type="entry name" value="TIGR02452 family protein"/>
    <property type="match status" value="1"/>
</dbReference>
<proteinExistence type="predicted"/>
<dbReference type="InterPro" id="IPR001876">
    <property type="entry name" value="Znf_RanBP2"/>
</dbReference>
<accession>A0A820YVL6</accession>
<dbReference type="EMBL" id="CAJOBO010005946">
    <property type="protein sequence ID" value="CAF4553884.1"/>
    <property type="molecule type" value="Genomic_DNA"/>
</dbReference>
<feature type="domain" description="RanBP2-type" evidence="6">
    <location>
        <begin position="20"/>
        <end position="49"/>
    </location>
</feature>
<dbReference type="InterPro" id="IPR012664">
    <property type="entry name" value="CHP02452"/>
</dbReference>
<feature type="region of interest" description="Disordered" evidence="5">
    <location>
        <begin position="1"/>
        <end position="24"/>
    </location>
</feature>
<dbReference type="AlphaFoldDB" id="A0A820YVL6"/>
<reference evidence="7" key="1">
    <citation type="submission" date="2021-02" db="EMBL/GenBank/DDBJ databases">
        <authorList>
            <person name="Nowell W R."/>
        </authorList>
    </citation>
    <scope>NUCLEOTIDE SEQUENCE</scope>
</reference>
<dbReference type="PANTHER" id="PTHR35596">
    <property type="entry name" value="DUF2263 DOMAIN-CONTAINING PROTEIN"/>
    <property type="match status" value="1"/>
</dbReference>
<protein>
    <recommendedName>
        <fullName evidence="6">RanBP2-type domain-containing protein</fullName>
    </recommendedName>
</protein>
<feature type="compositionally biased region" description="Basic and acidic residues" evidence="5">
    <location>
        <begin position="12"/>
        <end position="24"/>
    </location>
</feature>
<evidence type="ECO:0000256" key="4">
    <source>
        <dbReference type="PROSITE-ProRule" id="PRU00322"/>
    </source>
</evidence>
<evidence type="ECO:0000259" key="6">
    <source>
        <dbReference type="PROSITE" id="PS50199"/>
    </source>
</evidence>
<dbReference type="PROSITE" id="PS01358">
    <property type="entry name" value="ZF_RANBP2_1"/>
    <property type="match status" value="1"/>
</dbReference>
<dbReference type="Proteomes" id="UP000663851">
    <property type="component" value="Unassembled WGS sequence"/>
</dbReference>
<dbReference type="InterPro" id="IPR019261">
    <property type="entry name" value="PARG_cat_microbial"/>
</dbReference>
<feature type="non-terminal residue" evidence="7">
    <location>
        <position position="1"/>
    </location>
</feature>
<dbReference type="Gene3D" id="2.30.30.380">
    <property type="entry name" value="Zn-finger domain of Sec23/24"/>
    <property type="match status" value="1"/>
</dbReference>
<evidence type="ECO:0000256" key="2">
    <source>
        <dbReference type="ARBA" id="ARBA00022771"/>
    </source>
</evidence>
<dbReference type="PANTHER" id="PTHR35596:SF1">
    <property type="entry name" value="MICROBIAL-TYPE PARG CATALYTIC DOMAIN-CONTAINING PROTEIN"/>
    <property type="match status" value="1"/>
</dbReference>
<dbReference type="InterPro" id="IPR043472">
    <property type="entry name" value="Macro_dom-like"/>
</dbReference>
<evidence type="ECO:0000256" key="1">
    <source>
        <dbReference type="ARBA" id="ARBA00022723"/>
    </source>
</evidence>
<comment type="caution">
    <text evidence="7">The sequence shown here is derived from an EMBL/GenBank/DDBJ whole genome shotgun (WGS) entry which is preliminary data.</text>
</comment>
<evidence type="ECO:0000256" key="5">
    <source>
        <dbReference type="SAM" id="MobiDB-lite"/>
    </source>
</evidence>
<dbReference type="GO" id="GO:0008270">
    <property type="term" value="F:zinc ion binding"/>
    <property type="evidence" value="ECO:0007669"/>
    <property type="project" value="UniProtKB-KW"/>
</dbReference>